<dbReference type="InterPro" id="IPR000719">
    <property type="entry name" value="Prot_kinase_dom"/>
</dbReference>
<evidence type="ECO:0000259" key="12">
    <source>
        <dbReference type="PROSITE" id="PS50011"/>
    </source>
</evidence>
<gene>
    <name evidence="14" type="primary">CSON003348</name>
</gene>
<evidence type="ECO:0000256" key="1">
    <source>
        <dbReference type="ARBA" id="ARBA00012513"/>
    </source>
</evidence>
<dbReference type="SMART" id="SM00220">
    <property type="entry name" value="S_TKc"/>
    <property type="match status" value="1"/>
</dbReference>
<dbReference type="VEuPathDB" id="VectorBase:CSON003348"/>
<feature type="region of interest" description="Disordered" evidence="11">
    <location>
        <begin position="355"/>
        <end position="374"/>
    </location>
</feature>
<dbReference type="PANTHER" id="PTHR24342:SF12">
    <property type="entry name" value="DEATH-ASSOCIATED PROTEIN KINASE RELATED"/>
    <property type="match status" value="1"/>
</dbReference>
<dbReference type="GO" id="GO:0035556">
    <property type="term" value="P:intracellular signal transduction"/>
    <property type="evidence" value="ECO:0007669"/>
    <property type="project" value="TreeGrafter"/>
</dbReference>
<dbReference type="OMA" id="RANNECT"/>
<evidence type="ECO:0000256" key="4">
    <source>
        <dbReference type="ARBA" id="ARBA00022679"/>
    </source>
</evidence>
<keyword evidence="5" id="KW-0547">Nucleotide-binding</keyword>
<dbReference type="FunFam" id="1.10.510.10:FF:000571">
    <property type="entry name" value="Maternal embryonic leucine zipper kinase"/>
    <property type="match status" value="1"/>
</dbReference>
<keyword evidence="7" id="KW-0067">ATP-binding</keyword>
<dbReference type="AlphaFoldDB" id="A0A336LIQ5"/>
<dbReference type="EMBL" id="UFQT01000015">
    <property type="protein sequence ID" value="SSX17736.1"/>
    <property type="molecule type" value="Genomic_DNA"/>
</dbReference>
<dbReference type="EMBL" id="UFQS01000015">
    <property type="protein sequence ID" value="SSW97350.1"/>
    <property type="molecule type" value="Genomic_DNA"/>
</dbReference>
<feature type="compositionally biased region" description="Polar residues" evidence="11">
    <location>
        <begin position="355"/>
        <end position="371"/>
    </location>
</feature>
<proteinExistence type="inferred from homology"/>
<dbReference type="GO" id="GO:0004674">
    <property type="term" value="F:protein serine/threonine kinase activity"/>
    <property type="evidence" value="ECO:0007669"/>
    <property type="project" value="UniProtKB-KW"/>
</dbReference>
<dbReference type="SUPFAM" id="SSF56112">
    <property type="entry name" value="Protein kinase-like (PK-like)"/>
    <property type="match status" value="1"/>
</dbReference>
<evidence type="ECO:0000256" key="2">
    <source>
        <dbReference type="ARBA" id="ARBA00022527"/>
    </source>
</evidence>
<dbReference type="PANTHER" id="PTHR24342">
    <property type="entry name" value="SERINE/THREONINE-PROTEIN KINASE 17"/>
    <property type="match status" value="1"/>
</dbReference>
<keyword evidence="2" id="KW-0723">Serine/threonine-protein kinase</keyword>
<protein>
    <recommendedName>
        <fullName evidence="1">non-specific serine/threonine protein kinase</fullName>
        <ecNumber evidence="1">2.7.11.1</ecNumber>
    </recommendedName>
</protein>
<dbReference type="InterPro" id="IPR008271">
    <property type="entry name" value="Ser/Thr_kinase_AS"/>
</dbReference>
<reference evidence="14" key="2">
    <citation type="submission" date="2018-07" db="EMBL/GenBank/DDBJ databases">
        <authorList>
            <person name="Quirk P.G."/>
            <person name="Krulwich T.A."/>
        </authorList>
    </citation>
    <scope>NUCLEOTIDE SEQUENCE</scope>
</reference>
<evidence type="ECO:0000256" key="10">
    <source>
        <dbReference type="ARBA" id="ARBA00060827"/>
    </source>
</evidence>
<organism evidence="14">
    <name type="scientific">Culicoides sonorensis</name>
    <name type="common">Biting midge</name>
    <dbReference type="NCBI Taxonomy" id="179676"/>
    <lineage>
        <taxon>Eukaryota</taxon>
        <taxon>Metazoa</taxon>
        <taxon>Ecdysozoa</taxon>
        <taxon>Arthropoda</taxon>
        <taxon>Hexapoda</taxon>
        <taxon>Insecta</taxon>
        <taxon>Pterygota</taxon>
        <taxon>Neoptera</taxon>
        <taxon>Endopterygota</taxon>
        <taxon>Diptera</taxon>
        <taxon>Nematocera</taxon>
        <taxon>Chironomoidea</taxon>
        <taxon>Ceratopogonidae</taxon>
        <taxon>Ceratopogoninae</taxon>
        <taxon>Culicoides</taxon>
        <taxon>Monoculicoides</taxon>
    </lineage>
</organism>
<evidence type="ECO:0000313" key="13">
    <source>
        <dbReference type="EMBL" id="SSW97350.1"/>
    </source>
</evidence>
<dbReference type="GO" id="GO:0005634">
    <property type="term" value="C:nucleus"/>
    <property type="evidence" value="ECO:0007669"/>
    <property type="project" value="TreeGrafter"/>
</dbReference>
<dbReference type="Pfam" id="PF00069">
    <property type="entry name" value="Pkinase"/>
    <property type="match status" value="1"/>
</dbReference>
<keyword evidence="4" id="KW-0808">Transferase</keyword>
<comment type="similarity">
    <text evidence="10">Belongs to the protein kinase superfamily. CAMK Ser/Thr protein kinase family. DAP kinase subfamily.</text>
</comment>
<evidence type="ECO:0000256" key="11">
    <source>
        <dbReference type="SAM" id="MobiDB-lite"/>
    </source>
</evidence>
<dbReference type="PROSITE" id="PS50011">
    <property type="entry name" value="PROTEIN_KINASE_DOM"/>
    <property type="match status" value="1"/>
</dbReference>
<evidence type="ECO:0000256" key="7">
    <source>
        <dbReference type="ARBA" id="ARBA00022840"/>
    </source>
</evidence>
<dbReference type="InterPro" id="IPR011009">
    <property type="entry name" value="Kinase-like_dom_sf"/>
</dbReference>
<evidence type="ECO:0000256" key="6">
    <source>
        <dbReference type="ARBA" id="ARBA00022777"/>
    </source>
</evidence>
<dbReference type="GO" id="GO:0005524">
    <property type="term" value="F:ATP binding"/>
    <property type="evidence" value="ECO:0007669"/>
    <property type="project" value="UniProtKB-KW"/>
</dbReference>
<dbReference type="Gene3D" id="1.10.510.10">
    <property type="entry name" value="Transferase(Phosphotransferase) domain 1"/>
    <property type="match status" value="1"/>
</dbReference>
<reference evidence="13" key="1">
    <citation type="submission" date="2018-04" db="EMBL/GenBank/DDBJ databases">
        <authorList>
            <person name="Go L.Y."/>
            <person name="Mitchell J.A."/>
        </authorList>
    </citation>
    <scope>NUCLEOTIDE SEQUENCE</scope>
    <source>
        <tissue evidence="13">Whole organism</tissue>
    </source>
</reference>
<feature type="domain" description="Protein kinase" evidence="12">
    <location>
        <begin position="31"/>
        <end position="289"/>
    </location>
</feature>
<keyword evidence="3" id="KW-0597">Phosphoprotein</keyword>
<dbReference type="GO" id="GO:0043065">
    <property type="term" value="P:positive regulation of apoptotic process"/>
    <property type="evidence" value="ECO:0007669"/>
    <property type="project" value="TreeGrafter"/>
</dbReference>
<dbReference type="FunFam" id="3.30.200.20:FF:000175">
    <property type="entry name" value="Serine/threonine-protein kinase 17B"/>
    <property type="match status" value="1"/>
</dbReference>
<sequence length="475" mass="53019">MYAEGIVHKGQGYLEADYNKVLVKQLDEIFDVETSPFARGKFGTVRRAVHKKTGIQYAAKFLRRRRRDQCYTKDINHEIAVLMLCADSKHIINLYAVHETRLETALVLELVHGGELQTLLDIEGCFTEEQTIICLQDILKALQFMHRLNIAHLDVKPQNILMNGEKVEDGLKLCDFGISRVINKSCEVREIVGTPDYVAPEVLQYDPVSLRTDIWSVGVLAYVLLTGCSPFAGDTKQETFLNISKCNLTFPDDLFDSVSSTAIDFITDTLQIKPHERFDVDECLAHKWIASVPMQDGNEISPNNIITKNDKLSNEHDISSIDACDRANNECTKPMTPTLNRQIVVINGSHCTNVSSPKSNGHISNGTNTDGTHNDKENFHCTPLRTNGHILSPNVEASVFPDAPTTPKVIRKASPLYSNLIKTTANSDDLNGYVTPVTIVMQQPLSADSLCDDQKQLVLNNRNKNGCQHRICSPD</sequence>
<evidence type="ECO:0000256" key="9">
    <source>
        <dbReference type="ARBA" id="ARBA00048679"/>
    </source>
</evidence>
<comment type="catalytic activity">
    <reaction evidence="9">
        <text>L-seryl-[protein] + ATP = O-phospho-L-seryl-[protein] + ADP + H(+)</text>
        <dbReference type="Rhea" id="RHEA:17989"/>
        <dbReference type="Rhea" id="RHEA-COMP:9863"/>
        <dbReference type="Rhea" id="RHEA-COMP:11604"/>
        <dbReference type="ChEBI" id="CHEBI:15378"/>
        <dbReference type="ChEBI" id="CHEBI:29999"/>
        <dbReference type="ChEBI" id="CHEBI:30616"/>
        <dbReference type="ChEBI" id="CHEBI:83421"/>
        <dbReference type="ChEBI" id="CHEBI:456216"/>
        <dbReference type="EC" id="2.7.11.1"/>
    </reaction>
</comment>
<keyword evidence="6" id="KW-0418">Kinase</keyword>
<dbReference type="PROSITE" id="PS00108">
    <property type="entry name" value="PROTEIN_KINASE_ST"/>
    <property type="match status" value="1"/>
</dbReference>
<name>A0A336LIQ5_CULSO</name>
<evidence type="ECO:0000256" key="8">
    <source>
        <dbReference type="ARBA" id="ARBA00047899"/>
    </source>
</evidence>
<evidence type="ECO:0000256" key="3">
    <source>
        <dbReference type="ARBA" id="ARBA00022553"/>
    </source>
</evidence>
<comment type="catalytic activity">
    <reaction evidence="8">
        <text>L-threonyl-[protein] + ATP = O-phospho-L-threonyl-[protein] + ADP + H(+)</text>
        <dbReference type="Rhea" id="RHEA:46608"/>
        <dbReference type="Rhea" id="RHEA-COMP:11060"/>
        <dbReference type="Rhea" id="RHEA-COMP:11605"/>
        <dbReference type="ChEBI" id="CHEBI:15378"/>
        <dbReference type="ChEBI" id="CHEBI:30013"/>
        <dbReference type="ChEBI" id="CHEBI:30616"/>
        <dbReference type="ChEBI" id="CHEBI:61977"/>
        <dbReference type="ChEBI" id="CHEBI:456216"/>
        <dbReference type="EC" id="2.7.11.1"/>
    </reaction>
</comment>
<evidence type="ECO:0000313" key="14">
    <source>
        <dbReference type="EMBL" id="SSX17736.1"/>
    </source>
</evidence>
<accession>A0A336LIQ5</accession>
<dbReference type="Gene3D" id="3.30.200.20">
    <property type="entry name" value="Phosphorylase Kinase, domain 1"/>
    <property type="match status" value="1"/>
</dbReference>
<evidence type="ECO:0000256" key="5">
    <source>
        <dbReference type="ARBA" id="ARBA00022741"/>
    </source>
</evidence>
<dbReference type="EC" id="2.7.11.1" evidence="1"/>